<dbReference type="PANTHER" id="PTHR14790:SF15">
    <property type="entry name" value="RECQ-MEDIATED GENOME INSTABILITY PROTEIN 1"/>
    <property type="match status" value="1"/>
</dbReference>
<comment type="function">
    <text evidence="6">Essential component of the RMI complex, a complex that plays an important role in the processing of homologous recombination intermediates to limit DNA crossover formation in cells. Promotes TOP3A binding to double Holliday junctions (DHJ) and hence stimulates TOP3A-mediated dissolution. Required for BLM phosphorylation during mitosis. Within the BLM complex, required for BLM and TOP3A stability.</text>
</comment>
<evidence type="ECO:0000259" key="7">
    <source>
        <dbReference type="Pfam" id="PF08585"/>
    </source>
</evidence>
<name>A0ABD1E8D5_HYPHA</name>
<proteinExistence type="inferred from homology"/>
<dbReference type="GO" id="GO:0005634">
    <property type="term" value="C:nucleus"/>
    <property type="evidence" value="ECO:0007669"/>
    <property type="project" value="UniProtKB-SubCell"/>
</dbReference>
<feature type="domain" description="RMI1 N-terminal" evidence="9">
    <location>
        <begin position="15"/>
        <end position="60"/>
    </location>
</feature>
<evidence type="ECO:0000256" key="5">
    <source>
        <dbReference type="ARBA" id="ARBA00023242"/>
    </source>
</evidence>
<reference evidence="10 11" key="1">
    <citation type="submission" date="2024-05" db="EMBL/GenBank/DDBJ databases">
        <title>Genetic variation in Jamaican populations of the coffee berry borer (Hypothenemus hampei).</title>
        <authorList>
            <person name="Errbii M."/>
            <person name="Myrie A."/>
        </authorList>
    </citation>
    <scope>NUCLEOTIDE SEQUENCE [LARGE SCALE GENOMIC DNA]</scope>
    <source>
        <strain evidence="10">JA-Hopewell-2020-01-JO</strain>
        <tissue evidence="10">Whole body</tissue>
    </source>
</reference>
<dbReference type="SMART" id="SM01161">
    <property type="entry name" value="DUF1767"/>
    <property type="match status" value="1"/>
</dbReference>
<dbReference type="InterPro" id="IPR032199">
    <property type="entry name" value="RMI1_C"/>
</dbReference>
<evidence type="ECO:0000313" key="10">
    <source>
        <dbReference type="EMBL" id="KAL1490908.1"/>
    </source>
</evidence>
<evidence type="ECO:0000313" key="11">
    <source>
        <dbReference type="Proteomes" id="UP001566132"/>
    </source>
</evidence>
<dbReference type="EMBL" id="JBDJPC010000009">
    <property type="protein sequence ID" value="KAL1490908.1"/>
    <property type="molecule type" value="Genomic_DNA"/>
</dbReference>
<evidence type="ECO:0000256" key="1">
    <source>
        <dbReference type="ARBA" id="ARBA00004123"/>
    </source>
</evidence>
<comment type="subcellular location">
    <subcellularLocation>
        <location evidence="1">Nucleus</location>
    </subcellularLocation>
</comment>
<dbReference type="InterPro" id="IPR049363">
    <property type="entry name" value="RMI1_N"/>
</dbReference>
<feature type="domain" description="RecQ mediated genome instability protein 1 OB-fold" evidence="7">
    <location>
        <begin position="66"/>
        <end position="190"/>
    </location>
</feature>
<evidence type="ECO:0000259" key="9">
    <source>
        <dbReference type="Pfam" id="PF21000"/>
    </source>
</evidence>
<evidence type="ECO:0000256" key="3">
    <source>
        <dbReference type="ARBA" id="ARBA00018987"/>
    </source>
</evidence>
<organism evidence="10 11">
    <name type="scientific">Hypothenemus hampei</name>
    <name type="common">Coffee berry borer</name>
    <dbReference type="NCBI Taxonomy" id="57062"/>
    <lineage>
        <taxon>Eukaryota</taxon>
        <taxon>Metazoa</taxon>
        <taxon>Ecdysozoa</taxon>
        <taxon>Arthropoda</taxon>
        <taxon>Hexapoda</taxon>
        <taxon>Insecta</taxon>
        <taxon>Pterygota</taxon>
        <taxon>Neoptera</taxon>
        <taxon>Endopterygota</taxon>
        <taxon>Coleoptera</taxon>
        <taxon>Polyphaga</taxon>
        <taxon>Cucujiformia</taxon>
        <taxon>Curculionidae</taxon>
        <taxon>Scolytinae</taxon>
        <taxon>Hypothenemus</taxon>
    </lineage>
</organism>
<dbReference type="InterPro" id="IPR042470">
    <property type="entry name" value="RMI1_N_C_sf"/>
</dbReference>
<dbReference type="Proteomes" id="UP001566132">
    <property type="component" value="Unassembled WGS sequence"/>
</dbReference>
<dbReference type="InterPro" id="IPR044881">
    <property type="entry name" value="RMI1_N_N_sf"/>
</dbReference>
<dbReference type="PANTHER" id="PTHR14790">
    <property type="entry name" value="RECQ-MEDIATED GENOME INSTABILITY PROTEIN 1 RMI1"/>
    <property type="match status" value="1"/>
</dbReference>
<sequence>MTSELNAIKKIFDGYHIPLSLEWLESCLEWCKSDNLPPNYTEKQLEQMVYEQWLILDLREVEIASLPPNLSAEKKFTLTGIYYLQLMQICDISKPKLWQLQKIRNNAAKNSEPETEFGKRVLQLTLTDGIQTVMAMEFRPISCLNINLPPGTKIKIIGPLMIRNGRLMLEPRNIRNLGGSVDDLLVSNAAENVLARALGLPENSTPRQIDETILNIQREDDRINRAQVAGSSTIPWSMKQSETEKNVLCELQQGIQSCDKGRNSPELFEEMEIDDELLNEQLEKIDVESNSVPQLNDSVTFEMTKPLCTIQTPLPKLNVLPIHKLVTLLPNINKGKFKIRAKYERVVEKLSTTSGSINLVVKVTDTSGQINVEIHPTIVEKWADTTTKRLEDLRELSLQADERAKHDILLILKNIHRKMVLLDNVMEVEVVRGQKYPVVMKIFE</sequence>
<dbReference type="InterPro" id="IPR013894">
    <property type="entry name" value="RMI1_OB"/>
</dbReference>
<dbReference type="Pfam" id="PF16099">
    <property type="entry name" value="RMI1_C"/>
    <property type="match status" value="1"/>
</dbReference>
<evidence type="ECO:0000256" key="2">
    <source>
        <dbReference type="ARBA" id="ARBA00006395"/>
    </source>
</evidence>
<comment type="similarity">
    <text evidence="2">Belongs to the RMI1 family.</text>
</comment>
<gene>
    <name evidence="10" type="ORF">ABEB36_011583</name>
</gene>
<keyword evidence="5" id="KW-0539">Nucleus</keyword>
<dbReference type="AlphaFoldDB" id="A0ABD1E8D5"/>
<evidence type="ECO:0000259" key="8">
    <source>
        <dbReference type="Pfam" id="PF16099"/>
    </source>
</evidence>
<keyword evidence="11" id="KW-1185">Reference proteome</keyword>
<evidence type="ECO:0000256" key="4">
    <source>
        <dbReference type="ARBA" id="ARBA00022705"/>
    </source>
</evidence>
<accession>A0ABD1E8D5</accession>
<evidence type="ECO:0000256" key="6">
    <source>
        <dbReference type="ARBA" id="ARBA00024977"/>
    </source>
</evidence>
<comment type="caution">
    <text evidence="10">The sequence shown here is derived from an EMBL/GenBank/DDBJ whole genome shotgun (WGS) entry which is preliminary data.</text>
</comment>
<dbReference type="Gene3D" id="1.10.8.1020">
    <property type="entry name" value="RecQ-mediated genome instability protein 1, N-terminal domain"/>
    <property type="match status" value="1"/>
</dbReference>
<dbReference type="GO" id="GO:0006260">
    <property type="term" value="P:DNA replication"/>
    <property type="evidence" value="ECO:0007669"/>
    <property type="project" value="UniProtKB-KW"/>
</dbReference>
<keyword evidence="4" id="KW-0235">DNA replication</keyword>
<protein>
    <recommendedName>
        <fullName evidence="3">RecQ-mediated genome instability protein 1</fullName>
    </recommendedName>
</protein>
<dbReference type="Pfam" id="PF21000">
    <property type="entry name" value="RMI1_N_N"/>
    <property type="match status" value="1"/>
</dbReference>
<dbReference type="Gene3D" id="2.40.50.770">
    <property type="entry name" value="RecQ-mediated genome instability protein Rmi1, C-terminal domain"/>
    <property type="match status" value="1"/>
</dbReference>
<feature type="domain" description="RecQ-mediated genome instability protein 1 C-terminal OB-fold" evidence="8">
    <location>
        <begin position="334"/>
        <end position="442"/>
    </location>
</feature>
<dbReference type="Pfam" id="PF08585">
    <property type="entry name" value="RMI1_N_C"/>
    <property type="match status" value="1"/>
</dbReference>